<dbReference type="STRING" id="164328.H3GCT2"/>
<feature type="region of interest" description="Disordered" evidence="1">
    <location>
        <begin position="233"/>
        <end position="255"/>
    </location>
</feature>
<proteinExistence type="predicted"/>
<evidence type="ECO:0000313" key="2">
    <source>
        <dbReference type="EnsemblProtists" id="Phyra73315"/>
    </source>
</evidence>
<dbReference type="HOGENOM" id="CLU_068171_0_0_1"/>
<feature type="compositionally biased region" description="Basic and acidic residues" evidence="1">
    <location>
        <begin position="241"/>
        <end position="251"/>
    </location>
</feature>
<feature type="region of interest" description="Disordered" evidence="1">
    <location>
        <begin position="125"/>
        <end position="154"/>
    </location>
</feature>
<reference evidence="2" key="2">
    <citation type="submission" date="2015-06" db="UniProtKB">
        <authorList>
            <consortium name="EnsemblProtists"/>
        </authorList>
    </citation>
    <scope>IDENTIFICATION</scope>
    <source>
        <strain evidence="2">Pr102</strain>
    </source>
</reference>
<dbReference type="VEuPathDB" id="FungiDB:KRP22_4466"/>
<name>H3GCT2_PHYRM</name>
<dbReference type="eggNOG" id="ENOG502RF8H">
    <property type="taxonomic scope" value="Eukaryota"/>
</dbReference>
<organism evidence="2 3">
    <name type="scientific">Phytophthora ramorum</name>
    <name type="common">Sudden oak death agent</name>
    <dbReference type="NCBI Taxonomy" id="164328"/>
    <lineage>
        <taxon>Eukaryota</taxon>
        <taxon>Sar</taxon>
        <taxon>Stramenopiles</taxon>
        <taxon>Oomycota</taxon>
        <taxon>Peronosporomycetes</taxon>
        <taxon>Peronosporales</taxon>
        <taxon>Peronosporaceae</taxon>
        <taxon>Phytophthora</taxon>
    </lineage>
</organism>
<sequence>MWLWKNSPGAPLPSLQATKNARAQVTRQDHDKAHEKQVTAFPRYNELAAELRTSKQQVAALSRCNELLRAQLRTSEQQATALSEHSEQVRVKLEEAKTKAMQHEEESSTLRTEIKALQNKVKTAGQEKQDLETQLAVSPRGLCSSASDEDTDDYVVPPVDLPGSYRAQDLQGGELVGGRYVLFTNWGFKRQQQRMPHLRPIPERTDAGDRELPSSDEIKEATPVKLLEVVSKPAEVSAQTQERRVQKRASDEISDSDDMDHFLRQARRRLAFCMAGDHESPASDGTNEATPATLMEVVRKTTEMPAQTQERCVQKRTSDKINDSDDMDTFLRLIRRRLDSCLADAATWW</sequence>
<protein>
    <submittedName>
        <fullName evidence="2">Uncharacterized protein</fullName>
    </submittedName>
</protein>
<evidence type="ECO:0000256" key="1">
    <source>
        <dbReference type="SAM" id="MobiDB-lite"/>
    </source>
</evidence>
<dbReference type="EnsemblProtists" id="Phyra73315">
    <property type="protein sequence ID" value="Phyra73315"/>
    <property type="gene ID" value="Phyra73315"/>
</dbReference>
<dbReference type="VEuPathDB" id="FungiDB:KRP23_9820"/>
<dbReference type="InParanoid" id="H3GCT2"/>
<accession>H3GCT2</accession>
<keyword evidence="3" id="KW-1185">Reference proteome</keyword>
<dbReference type="AlphaFoldDB" id="H3GCT2"/>
<reference evidence="3" key="1">
    <citation type="journal article" date="2006" name="Science">
        <title>Phytophthora genome sequences uncover evolutionary origins and mechanisms of pathogenesis.</title>
        <authorList>
            <person name="Tyler B.M."/>
            <person name="Tripathy S."/>
            <person name="Zhang X."/>
            <person name="Dehal P."/>
            <person name="Jiang R.H."/>
            <person name="Aerts A."/>
            <person name="Arredondo F.D."/>
            <person name="Baxter L."/>
            <person name="Bensasson D."/>
            <person name="Beynon J.L."/>
            <person name="Chapman J."/>
            <person name="Damasceno C.M."/>
            <person name="Dorrance A.E."/>
            <person name="Dou D."/>
            <person name="Dickerman A.W."/>
            <person name="Dubchak I.L."/>
            <person name="Garbelotto M."/>
            <person name="Gijzen M."/>
            <person name="Gordon S.G."/>
            <person name="Govers F."/>
            <person name="Grunwald N.J."/>
            <person name="Huang W."/>
            <person name="Ivors K.L."/>
            <person name="Jones R.W."/>
            <person name="Kamoun S."/>
            <person name="Krampis K."/>
            <person name="Lamour K.H."/>
            <person name="Lee M.K."/>
            <person name="McDonald W.H."/>
            <person name="Medina M."/>
            <person name="Meijer H.J."/>
            <person name="Nordberg E.K."/>
            <person name="Maclean D.J."/>
            <person name="Ospina-Giraldo M.D."/>
            <person name="Morris P.F."/>
            <person name="Phuntumart V."/>
            <person name="Putnam N.H."/>
            <person name="Rash S."/>
            <person name="Rose J.K."/>
            <person name="Sakihama Y."/>
            <person name="Salamov A.A."/>
            <person name="Savidor A."/>
            <person name="Scheuring C.F."/>
            <person name="Smith B.M."/>
            <person name="Sobral B.W."/>
            <person name="Terry A."/>
            <person name="Torto-Alalibo T.A."/>
            <person name="Win J."/>
            <person name="Xu Z."/>
            <person name="Zhang H."/>
            <person name="Grigoriev I.V."/>
            <person name="Rokhsar D.S."/>
            <person name="Boore J.L."/>
        </authorList>
    </citation>
    <scope>NUCLEOTIDE SEQUENCE [LARGE SCALE GENOMIC DNA]</scope>
    <source>
        <strain evidence="3">Pr102</strain>
    </source>
</reference>
<evidence type="ECO:0000313" key="3">
    <source>
        <dbReference type="Proteomes" id="UP000005238"/>
    </source>
</evidence>
<dbReference type="Proteomes" id="UP000005238">
    <property type="component" value="Unassembled WGS sequence"/>
</dbReference>
<dbReference type="EMBL" id="DS566000">
    <property type="status" value="NOT_ANNOTATED_CDS"/>
    <property type="molecule type" value="Genomic_DNA"/>
</dbReference>